<keyword evidence="2" id="KW-1185">Reference proteome</keyword>
<evidence type="ECO:0000313" key="2">
    <source>
        <dbReference type="Proteomes" id="UP000824120"/>
    </source>
</evidence>
<organism evidence="1 2">
    <name type="scientific">Solanum commersonii</name>
    <name type="common">Commerson's wild potato</name>
    <name type="synonym">Commerson's nightshade</name>
    <dbReference type="NCBI Taxonomy" id="4109"/>
    <lineage>
        <taxon>Eukaryota</taxon>
        <taxon>Viridiplantae</taxon>
        <taxon>Streptophyta</taxon>
        <taxon>Embryophyta</taxon>
        <taxon>Tracheophyta</taxon>
        <taxon>Spermatophyta</taxon>
        <taxon>Magnoliopsida</taxon>
        <taxon>eudicotyledons</taxon>
        <taxon>Gunneridae</taxon>
        <taxon>Pentapetalae</taxon>
        <taxon>asterids</taxon>
        <taxon>lamiids</taxon>
        <taxon>Solanales</taxon>
        <taxon>Solanaceae</taxon>
        <taxon>Solanoideae</taxon>
        <taxon>Solaneae</taxon>
        <taxon>Solanum</taxon>
    </lineage>
</organism>
<dbReference type="Proteomes" id="UP000824120">
    <property type="component" value="Chromosome 7"/>
</dbReference>
<gene>
    <name evidence="1" type="ORF">H5410_037222</name>
</gene>
<comment type="caution">
    <text evidence="1">The sequence shown here is derived from an EMBL/GenBank/DDBJ whole genome shotgun (WGS) entry which is preliminary data.</text>
</comment>
<dbReference type="AlphaFoldDB" id="A0A9J5YAJ9"/>
<protein>
    <submittedName>
        <fullName evidence="1">Uncharacterized protein</fullName>
    </submittedName>
</protein>
<reference evidence="1 2" key="1">
    <citation type="submission" date="2020-09" db="EMBL/GenBank/DDBJ databases">
        <title>De no assembly of potato wild relative species, Solanum commersonii.</title>
        <authorList>
            <person name="Cho K."/>
        </authorList>
    </citation>
    <scope>NUCLEOTIDE SEQUENCE [LARGE SCALE GENOMIC DNA]</scope>
    <source>
        <strain evidence="1">LZ3.2</strain>
        <tissue evidence="1">Leaf</tissue>
    </source>
</reference>
<evidence type="ECO:0000313" key="1">
    <source>
        <dbReference type="EMBL" id="KAG5595990.1"/>
    </source>
</evidence>
<dbReference type="EMBL" id="JACXVP010000007">
    <property type="protein sequence ID" value="KAG5595990.1"/>
    <property type="molecule type" value="Genomic_DNA"/>
</dbReference>
<sequence length="104" mass="11746">MNDTQHKDKLWDSGDFNTVLGAGYRMGLMVTIVEMKEFKDLGLTPPFQAKRGLRQGDSMSLYLSILAIVYLGREPSMLGHNGDFKFQPDAGNWVVFIYALLMIL</sequence>
<name>A0A9J5YAJ9_SOLCO</name>
<proteinExistence type="predicted"/>
<dbReference type="OrthoDB" id="1303876at2759"/>
<accession>A0A9J5YAJ9</accession>